<feature type="region of interest" description="Disordered" evidence="1">
    <location>
        <begin position="22"/>
        <end position="62"/>
    </location>
</feature>
<sequence>MSKLAIQGLLALTTALWLPAQADTASRSSWTGEPSTETRLNADDAAENSPALIRPAARNEEK</sequence>
<dbReference type="Proteomes" id="UP000662703">
    <property type="component" value="Unassembled WGS sequence"/>
</dbReference>
<evidence type="ECO:0000313" key="4">
    <source>
        <dbReference type="Proteomes" id="UP000662703"/>
    </source>
</evidence>
<gene>
    <name evidence="3" type="ORF">Y5W_02479</name>
</gene>
<feature type="compositionally biased region" description="Polar residues" evidence="1">
    <location>
        <begin position="23"/>
        <end position="39"/>
    </location>
</feature>
<reference evidence="3 4" key="1">
    <citation type="submission" date="2012-09" db="EMBL/GenBank/DDBJ databases">
        <title>Genome Sequence of alkane-degrading Bacterium Alcanivorax sp. 521-1.</title>
        <authorList>
            <person name="Lai Q."/>
            <person name="Shao Z."/>
        </authorList>
    </citation>
    <scope>NUCLEOTIDE SEQUENCE [LARGE SCALE GENOMIC DNA]</scope>
    <source>
        <strain evidence="3 4">521-1</strain>
    </source>
</reference>
<organism evidence="3 4">
    <name type="scientific">Alloalcanivorax profundimaris</name>
    <dbReference type="NCBI Taxonomy" id="2735259"/>
    <lineage>
        <taxon>Bacteria</taxon>
        <taxon>Pseudomonadati</taxon>
        <taxon>Pseudomonadota</taxon>
        <taxon>Gammaproteobacteria</taxon>
        <taxon>Oceanospirillales</taxon>
        <taxon>Alcanivoracaceae</taxon>
        <taxon>Alloalcanivorax</taxon>
    </lineage>
</organism>
<dbReference type="RefSeq" id="WP_161383917.1">
    <property type="nucleotide sequence ID" value="NZ_ARXX01000038.1"/>
</dbReference>
<comment type="caution">
    <text evidence="3">The sequence shown here is derived from an EMBL/GenBank/DDBJ whole genome shotgun (WGS) entry which is preliminary data.</text>
</comment>
<keyword evidence="2" id="KW-0732">Signal</keyword>
<proteinExistence type="predicted"/>
<dbReference type="EMBL" id="ARXX01000038">
    <property type="protein sequence ID" value="MBF5057185.1"/>
    <property type="molecule type" value="Genomic_DNA"/>
</dbReference>
<evidence type="ECO:0000256" key="1">
    <source>
        <dbReference type="SAM" id="MobiDB-lite"/>
    </source>
</evidence>
<evidence type="ECO:0000256" key="2">
    <source>
        <dbReference type="SAM" id="SignalP"/>
    </source>
</evidence>
<evidence type="ECO:0000313" key="3">
    <source>
        <dbReference type="EMBL" id="MBF5057185.1"/>
    </source>
</evidence>
<feature type="signal peptide" evidence="2">
    <location>
        <begin position="1"/>
        <end position="22"/>
    </location>
</feature>
<feature type="chain" id="PRO_5047525028" evidence="2">
    <location>
        <begin position="23"/>
        <end position="62"/>
    </location>
</feature>
<protein>
    <submittedName>
        <fullName evidence="3">Uncharacterized protein</fullName>
    </submittedName>
</protein>
<name>A0ABS0ASS4_9GAMM</name>
<accession>A0ABS0ASS4</accession>
<keyword evidence="4" id="KW-1185">Reference proteome</keyword>